<feature type="compositionally biased region" description="Polar residues" evidence="1">
    <location>
        <begin position="288"/>
        <end position="304"/>
    </location>
</feature>
<dbReference type="PANTHER" id="PTHR44305:SF2">
    <property type="entry name" value="SI:DKEY-192D15.2"/>
    <property type="match status" value="1"/>
</dbReference>
<feature type="region of interest" description="Disordered" evidence="1">
    <location>
        <begin position="430"/>
        <end position="456"/>
    </location>
</feature>
<name>A0A428UKX3_9HYPO</name>
<protein>
    <recommendedName>
        <fullName evidence="2">Protein kinase domain-containing protein</fullName>
    </recommendedName>
</protein>
<reference evidence="3 4" key="1">
    <citation type="submission" date="2017-06" db="EMBL/GenBank/DDBJ databases">
        <title>Comparative genomic analysis of Ambrosia Fusariam Clade fungi.</title>
        <authorList>
            <person name="Stajich J.E."/>
            <person name="Carrillo J."/>
            <person name="Kijimoto T."/>
            <person name="Eskalen A."/>
            <person name="O'Donnell K."/>
            <person name="Kasson M."/>
        </authorList>
    </citation>
    <scope>NUCLEOTIDE SEQUENCE [LARGE SCALE GENOMIC DNA]</scope>
    <source>
        <strain evidence="3 4">NRRL62579</strain>
    </source>
</reference>
<evidence type="ECO:0000259" key="2">
    <source>
        <dbReference type="PROSITE" id="PS50011"/>
    </source>
</evidence>
<organism evidence="3 4">
    <name type="scientific">Fusarium oligoseptatum</name>
    <dbReference type="NCBI Taxonomy" id="2604345"/>
    <lineage>
        <taxon>Eukaryota</taxon>
        <taxon>Fungi</taxon>
        <taxon>Dikarya</taxon>
        <taxon>Ascomycota</taxon>
        <taxon>Pezizomycotina</taxon>
        <taxon>Sordariomycetes</taxon>
        <taxon>Hypocreomycetidae</taxon>
        <taxon>Hypocreales</taxon>
        <taxon>Nectriaceae</taxon>
        <taxon>Fusarium</taxon>
        <taxon>Fusarium solani species complex</taxon>
    </lineage>
</organism>
<dbReference type="GO" id="GO:0004672">
    <property type="term" value="F:protein kinase activity"/>
    <property type="evidence" value="ECO:0007669"/>
    <property type="project" value="InterPro"/>
</dbReference>
<evidence type="ECO:0000313" key="3">
    <source>
        <dbReference type="EMBL" id="RSM14890.1"/>
    </source>
</evidence>
<comment type="caution">
    <text evidence="3">The sequence shown here is derived from an EMBL/GenBank/DDBJ whole genome shotgun (WGS) entry which is preliminary data.</text>
</comment>
<dbReference type="PROSITE" id="PS50011">
    <property type="entry name" value="PROTEIN_KINASE_DOM"/>
    <property type="match status" value="1"/>
</dbReference>
<dbReference type="AlphaFoldDB" id="A0A428UKX3"/>
<dbReference type="SUPFAM" id="SSF56112">
    <property type="entry name" value="Protein kinase-like (PK-like)"/>
    <property type="match status" value="1"/>
</dbReference>
<dbReference type="PROSITE" id="PS00108">
    <property type="entry name" value="PROTEIN_KINASE_ST"/>
    <property type="match status" value="1"/>
</dbReference>
<evidence type="ECO:0000313" key="4">
    <source>
        <dbReference type="Proteomes" id="UP000287144"/>
    </source>
</evidence>
<feature type="domain" description="Protein kinase" evidence="2">
    <location>
        <begin position="1"/>
        <end position="188"/>
    </location>
</feature>
<dbReference type="EMBL" id="NKCK01000005">
    <property type="protein sequence ID" value="RSM14890.1"/>
    <property type="molecule type" value="Genomic_DNA"/>
</dbReference>
<gene>
    <name evidence="3" type="ORF">CEP52_001104</name>
</gene>
<dbReference type="InterPro" id="IPR000719">
    <property type="entry name" value="Prot_kinase_dom"/>
</dbReference>
<evidence type="ECO:0000256" key="1">
    <source>
        <dbReference type="SAM" id="MobiDB-lite"/>
    </source>
</evidence>
<dbReference type="STRING" id="1325735.A0A428UKX3"/>
<dbReference type="Gene3D" id="1.10.510.10">
    <property type="entry name" value="Transferase(Phosphotransferase) domain 1"/>
    <property type="match status" value="1"/>
</dbReference>
<dbReference type="Proteomes" id="UP000287144">
    <property type="component" value="Unassembled WGS sequence"/>
</dbReference>
<sequence>MAHRDIKPSNILIYETPSPGGGLILKLTDFGLSIDLSKALTWEVGSRALQSAWQYDSPESRRASPSVGTKIPIGERFHVPSATDLLANDIWKLGSVFTEMVAFLVCGGSTGVADFRDHITTTEGKISSDMFNDTRFDDGEKVKAQVLEWLDLMACRDTRARQLQPILCQMLAKSAERPTIREIDLPNIRYDDGFRIANFIPADQMNPHSRIERLDWWPLPPPRPKLRPDQFLMTWEWQGIELCMALSQDELSRYKPFCLPTTTGKTPILPIRQPPNLSTQKSTNIPLNAISQSSGTNSRQTPSNVPLRGVFQTSTAPPPPSLSRDMYWCVEKIFTEPTENHLFSILNSDDLKDDEALYRRVNKAISSARGWIWRLFSWKRCTEVEFIEFCVVRRDSSEVDPMKTGLLPPVTAQDYTHAVPLPHDVQMRAARKQMQREGREDHHLDAAQEAQSSSLA</sequence>
<dbReference type="InterPro" id="IPR053083">
    <property type="entry name" value="TF_kinase-domain_protein"/>
</dbReference>
<keyword evidence="4" id="KW-1185">Reference proteome</keyword>
<accession>A0A428UKX3</accession>
<dbReference type="InterPro" id="IPR011009">
    <property type="entry name" value="Kinase-like_dom_sf"/>
</dbReference>
<dbReference type="GO" id="GO:0005524">
    <property type="term" value="F:ATP binding"/>
    <property type="evidence" value="ECO:0007669"/>
    <property type="project" value="InterPro"/>
</dbReference>
<feature type="region of interest" description="Disordered" evidence="1">
    <location>
        <begin position="288"/>
        <end position="318"/>
    </location>
</feature>
<feature type="compositionally biased region" description="Basic and acidic residues" evidence="1">
    <location>
        <begin position="434"/>
        <end position="446"/>
    </location>
</feature>
<dbReference type="PANTHER" id="PTHR44305">
    <property type="entry name" value="SI:DKEY-192D15.2-RELATED"/>
    <property type="match status" value="1"/>
</dbReference>
<proteinExistence type="predicted"/>
<dbReference type="InterPro" id="IPR008271">
    <property type="entry name" value="Ser/Thr_kinase_AS"/>
</dbReference>